<keyword evidence="1" id="KW-0812">Transmembrane</keyword>
<reference evidence="2 3" key="1">
    <citation type="submission" date="2020-08" db="EMBL/GenBank/DDBJ databases">
        <title>Genomic Encyclopedia of Type Strains, Phase III (KMG-III): the genomes of soil and plant-associated and newly described type strains.</title>
        <authorList>
            <person name="Whitman W."/>
        </authorList>
    </citation>
    <scope>NUCLEOTIDE SEQUENCE [LARGE SCALE GENOMIC DNA]</scope>
    <source>
        <strain evidence="2 3">CECT 3226</strain>
    </source>
</reference>
<sequence length="210" mass="22541">MGERRVRKMLRQMESGEPVRVTSAMATTTKLARFAAMAQKFGYEYADVRQDGGPQGNQYVILIVPDPAPEARARAARNRARYPGAADGGELPRLAPEAVELLKARITFDITTMYTDRQLILLTASCAVPLALTIGFALDSGATAVGLAGLVWAALMALLPVGFAVNRRFEAKYAALLRAAGFTPVTEPEGRLRYLPPGGRLPGHANPFAG</sequence>
<keyword evidence="1" id="KW-0472">Membrane</keyword>
<protein>
    <submittedName>
        <fullName evidence="2">TusA-related sulfurtransferase</fullName>
    </submittedName>
</protein>
<keyword evidence="1" id="KW-1133">Transmembrane helix</keyword>
<feature type="transmembrane region" description="Helical" evidence="1">
    <location>
        <begin position="144"/>
        <end position="165"/>
    </location>
</feature>
<keyword evidence="3" id="KW-1185">Reference proteome</keyword>
<comment type="caution">
    <text evidence="2">The sequence shown here is derived from an EMBL/GenBank/DDBJ whole genome shotgun (WGS) entry which is preliminary data.</text>
</comment>
<dbReference type="AlphaFoldDB" id="A0A7W8BQ95"/>
<proteinExistence type="predicted"/>
<gene>
    <name evidence="2" type="ORF">FHS32_004365</name>
</gene>
<feature type="transmembrane region" description="Helical" evidence="1">
    <location>
        <begin position="119"/>
        <end position="138"/>
    </location>
</feature>
<accession>A0A7W8BQ95</accession>
<dbReference type="GO" id="GO:0016740">
    <property type="term" value="F:transferase activity"/>
    <property type="evidence" value="ECO:0007669"/>
    <property type="project" value="UniProtKB-KW"/>
</dbReference>
<organism evidence="2 3">
    <name type="scientific">Streptomyces griseoloalbus</name>
    <dbReference type="NCBI Taxonomy" id="67303"/>
    <lineage>
        <taxon>Bacteria</taxon>
        <taxon>Bacillati</taxon>
        <taxon>Actinomycetota</taxon>
        <taxon>Actinomycetes</taxon>
        <taxon>Kitasatosporales</taxon>
        <taxon>Streptomycetaceae</taxon>
        <taxon>Streptomyces</taxon>
    </lineage>
</organism>
<evidence type="ECO:0000256" key="1">
    <source>
        <dbReference type="SAM" id="Phobius"/>
    </source>
</evidence>
<dbReference type="Proteomes" id="UP000568022">
    <property type="component" value="Unassembled WGS sequence"/>
</dbReference>
<dbReference type="EMBL" id="JACHJE010000010">
    <property type="protein sequence ID" value="MBB5127612.1"/>
    <property type="molecule type" value="Genomic_DNA"/>
</dbReference>
<evidence type="ECO:0000313" key="3">
    <source>
        <dbReference type="Proteomes" id="UP000568022"/>
    </source>
</evidence>
<evidence type="ECO:0000313" key="2">
    <source>
        <dbReference type="EMBL" id="MBB5127612.1"/>
    </source>
</evidence>
<name>A0A7W8BQ95_9ACTN</name>
<keyword evidence="2" id="KW-0808">Transferase</keyword>